<dbReference type="RefSeq" id="WP_176006374.1">
    <property type="nucleotide sequence ID" value="NZ_JABWMI010000011.1"/>
</dbReference>
<organism evidence="3 4">
    <name type="scientific">Flavobacterium agri</name>
    <dbReference type="NCBI Taxonomy" id="2743471"/>
    <lineage>
        <taxon>Bacteria</taxon>
        <taxon>Pseudomonadati</taxon>
        <taxon>Bacteroidota</taxon>
        <taxon>Flavobacteriia</taxon>
        <taxon>Flavobacteriales</taxon>
        <taxon>Flavobacteriaceae</taxon>
        <taxon>Flavobacterium</taxon>
    </lineage>
</organism>
<gene>
    <name evidence="3" type="ORF">HZF10_11640</name>
</gene>
<dbReference type="Gene3D" id="3.30.530.20">
    <property type="match status" value="1"/>
</dbReference>
<evidence type="ECO:0000259" key="2">
    <source>
        <dbReference type="Pfam" id="PF08327"/>
    </source>
</evidence>
<keyword evidence="4" id="KW-1185">Reference proteome</keyword>
<feature type="domain" description="Activator of Hsp90 ATPase homologue 1/2-like C-terminal" evidence="2">
    <location>
        <begin position="14"/>
        <end position="140"/>
    </location>
</feature>
<comment type="similarity">
    <text evidence="1">Belongs to the AHA1 family.</text>
</comment>
<dbReference type="InterPro" id="IPR013538">
    <property type="entry name" value="ASHA1/2-like_C"/>
</dbReference>
<dbReference type="EMBL" id="JACBJI010000004">
    <property type="protein sequence ID" value="NYA71578.1"/>
    <property type="molecule type" value="Genomic_DNA"/>
</dbReference>
<evidence type="ECO:0000313" key="3">
    <source>
        <dbReference type="EMBL" id="NYA71578.1"/>
    </source>
</evidence>
<reference evidence="3 4" key="1">
    <citation type="submission" date="2020-07" db="EMBL/GenBank/DDBJ databases">
        <authorList>
            <person name="Sun Q."/>
        </authorList>
    </citation>
    <scope>NUCLEOTIDE SEQUENCE [LARGE SCALE GENOMIC DNA]</scope>
    <source>
        <strain evidence="3 4">MAH-1</strain>
    </source>
</reference>
<comment type="caution">
    <text evidence="3">The sequence shown here is derived from an EMBL/GenBank/DDBJ whole genome shotgun (WGS) entry which is preliminary data.</text>
</comment>
<proteinExistence type="inferred from homology"/>
<accession>A0A7Y8Y471</accession>
<sequence>MSQLEIVSRREFAHPINKLWRAWTNPEHLKVWWGPNGFTNTIHKHDLRVGGTWRLTMHGPEKGNYENEARFTVVEPEKRLEWDRVSQPLFYVTVVFDKIDEDKTSVTFKMKFYEQKMYDTIVKFAPEKNEENFDRLESELEKM</sequence>
<name>A0A7Y8Y471_9FLAO</name>
<dbReference type="Pfam" id="PF08327">
    <property type="entry name" value="AHSA1"/>
    <property type="match status" value="1"/>
</dbReference>
<protein>
    <submittedName>
        <fullName evidence="3">SRPBCC domain-containing protein</fullName>
    </submittedName>
</protein>
<evidence type="ECO:0000313" key="4">
    <source>
        <dbReference type="Proteomes" id="UP000535020"/>
    </source>
</evidence>
<evidence type="ECO:0000256" key="1">
    <source>
        <dbReference type="ARBA" id="ARBA00006817"/>
    </source>
</evidence>
<dbReference type="SUPFAM" id="SSF55961">
    <property type="entry name" value="Bet v1-like"/>
    <property type="match status" value="1"/>
</dbReference>
<dbReference type="InterPro" id="IPR023393">
    <property type="entry name" value="START-like_dom_sf"/>
</dbReference>
<dbReference type="AlphaFoldDB" id="A0A7Y8Y471"/>
<dbReference type="Proteomes" id="UP000535020">
    <property type="component" value="Unassembled WGS sequence"/>
</dbReference>